<dbReference type="KEGG" id="hmp:K6T50_17390"/>
<evidence type="ECO:0000256" key="3">
    <source>
        <dbReference type="SAM" id="MobiDB-lite"/>
    </source>
</evidence>
<evidence type="ECO:0000259" key="4">
    <source>
        <dbReference type="PROSITE" id="PS01031"/>
    </source>
</evidence>
<feature type="region of interest" description="Disordered" evidence="3">
    <location>
        <begin position="79"/>
        <end position="117"/>
    </location>
</feature>
<dbReference type="PANTHER" id="PTHR11527">
    <property type="entry name" value="HEAT-SHOCK PROTEIN 20 FAMILY MEMBER"/>
    <property type="match status" value="1"/>
</dbReference>
<dbReference type="RefSeq" id="WP_222609497.1">
    <property type="nucleotide sequence ID" value="NZ_CP081960.1"/>
</dbReference>
<organism evidence="5 6">
    <name type="scientific">Halobaculum magnesiiphilum</name>
    <dbReference type="NCBI Taxonomy" id="1017351"/>
    <lineage>
        <taxon>Archaea</taxon>
        <taxon>Methanobacteriati</taxon>
        <taxon>Methanobacteriota</taxon>
        <taxon>Stenosarchaea group</taxon>
        <taxon>Halobacteria</taxon>
        <taxon>Halobacteriales</taxon>
        <taxon>Haloferacaceae</taxon>
        <taxon>Halobaculum</taxon>
    </lineage>
</organism>
<dbReference type="CDD" id="cd06464">
    <property type="entry name" value="ACD_sHsps-like"/>
    <property type="match status" value="1"/>
</dbReference>
<feature type="domain" description="SHSP" evidence="4">
    <location>
        <begin position="34"/>
        <end position="148"/>
    </location>
</feature>
<dbReference type="SUPFAM" id="SSF49764">
    <property type="entry name" value="HSP20-like chaperones"/>
    <property type="match status" value="1"/>
</dbReference>
<evidence type="ECO:0000313" key="5">
    <source>
        <dbReference type="EMBL" id="QZP39748.1"/>
    </source>
</evidence>
<sequence>MPPQRDPFAEVEQLIERMNRQLEAATGSWSGEEFADEEEYAPVDLVEYDDEFVATVDLPGFDRSEVTVKVTDNTLRIAGEREDATEEREGEGNERILRRERRHQSVQRSLSLPDEVETDGVTAEMKNGVLAVTLPRQEIESAREIEVE</sequence>
<gene>
    <name evidence="5" type="ORF">K6T50_17390</name>
</gene>
<keyword evidence="6" id="KW-1185">Reference proteome</keyword>
<dbReference type="PROSITE" id="PS01031">
    <property type="entry name" value="SHSP"/>
    <property type="match status" value="1"/>
</dbReference>
<dbReference type="GeneID" id="67179954"/>
<comment type="similarity">
    <text evidence="1 2">Belongs to the small heat shock protein (HSP20) family.</text>
</comment>
<name>A0A8T8WIT6_9EURY</name>
<evidence type="ECO:0000313" key="6">
    <source>
        <dbReference type="Proteomes" id="UP000826254"/>
    </source>
</evidence>
<dbReference type="Proteomes" id="UP000826254">
    <property type="component" value="Plasmid unnamed2"/>
</dbReference>
<dbReference type="EMBL" id="CP081960">
    <property type="protein sequence ID" value="QZP39748.1"/>
    <property type="molecule type" value="Genomic_DNA"/>
</dbReference>
<dbReference type="Gene3D" id="2.60.40.790">
    <property type="match status" value="1"/>
</dbReference>
<dbReference type="InterPro" id="IPR002068">
    <property type="entry name" value="A-crystallin/Hsp20_dom"/>
</dbReference>
<proteinExistence type="inferred from homology"/>
<dbReference type="InterPro" id="IPR031107">
    <property type="entry name" value="Small_HSP"/>
</dbReference>
<keyword evidence="5" id="KW-0614">Plasmid</keyword>
<dbReference type="InterPro" id="IPR008978">
    <property type="entry name" value="HSP20-like_chaperone"/>
</dbReference>
<evidence type="ECO:0000256" key="1">
    <source>
        <dbReference type="PROSITE-ProRule" id="PRU00285"/>
    </source>
</evidence>
<accession>A0A8T8WIT6</accession>
<evidence type="ECO:0000256" key="2">
    <source>
        <dbReference type="RuleBase" id="RU003616"/>
    </source>
</evidence>
<geneLocation type="plasmid" evidence="5 6">
    <name>unnamed2</name>
</geneLocation>
<dbReference type="AlphaFoldDB" id="A0A8T8WIT6"/>
<dbReference type="Pfam" id="PF00011">
    <property type="entry name" value="HSP20"/>
    <property type="match status" value="1"/>
</dbReference>
<protein>
    <submittedName>
        <fullName evidence="5">Hsp20/alpha crystallin family protein</fullName>
    </submittedName>
</protein>
<reference evidence="5 6" key="1">
    <citation type="journal article" date="2021" name="Int. J. Syst. Evol. Microbiol.">
        <title>Halobaculum halophilum sp. nov. and Halobaculum salinum sp. nov., isolated from salt lake and saline soil.</title>
        <authorList>
            <person name="Cui H.L."/>
            <person name="Shi X.W."/>
            <person name="Yin X.M."/>
            <person name="Yang X.Y."/>
            <person name="Hou J."/>
            <person name="Zhu L."/>
        </authorList>
    </citation>
    <scope>NUCLEOTIDE SEQUENCE [LARGE SCALE GENOMIC DNA]</scope>
    <source>
        <strain evidence="5 6">NBRC 109044</strain>
    </source>
</reference>